<dbReference type="Gene3D" id="3.90.1580.10">
    <property type="entry name" value="paralog of FGE (formylglycine-generating enzyme)"/>
    <property type="match status" value="1"/>
</dbReference>
<dbReference type="Proteomes" id="UP000636888">
    <property type="component" value="Unassembled WGS sequence"/>
</dbReference>
<gene>
    <name evidence="3" type="ORF">JFN93_06250</name>
</gene>
<accession>A0A8J7J6C2</accession>
<dbReference type="Pfam" id="PF03781">
    <property type="entry name" value="FGE-sulfatase"/>
    <property type="match status" value="1"/>
</dbReference>
<feature type="chain" id="PRO_5035316952" evidence="1">
    <location>
        <begin position="26"/>
        <end position="258"/>
    </location>
</feature>
<feature type="domain" description="Sulfatase-modifying factor enzyme-like" evidence="2">
    <location>
        <begin position="38"/>
        <end position="254"/>
    </location>
</feature>
<sequence length="258" mass="28857">MKRLLSGWLLRAAMFSLLLASAAAAATAPNDDLPEIPMVRVKGGCFRMGDAFGSGGADERPVHQVCLHDFYLGKYPVTQKEWVRVMGNNPSQFQGEETLPVENVSYDEVQKFIAALRKRTGKKWRLPTEAEWEYAARGAGKAQKYPGTSKDDELGQFAWLESNSGLTTHPVGEKRPNDLGIYDLAGNVWQWVQDRYDRDYYRQSPRNNPKGDPFGVNRVLKGGSAAKEAYHLRASYRDYQAPDVRGSLVGFRLALPAQ</sequence>
<dbReference type="InterPro" id="IPR005532">
    <property type="entry name" value="SUMF_dom"/>
</dbReference>
<dbReference type="InterPro" id="IPR051043">
    <property type="entry name" value="Sulfatase_Mod_Factor_Kinase"/>
</dbReference>
<dbReference type="EMBL" id="JAEMHM010000004">
    <property type="protein sequence ID" value="MBJ6724301.1"/>
    <property type="molecule type" value="Genomic_DNA"/>
</dbReference>
<dbReference type="PANTHER" id="PTHR23150:SF19">
    <property type="entry name" value="FORMYLGLYCINE-GENERATING ENZYME"/>
    <property type="match status" value="1"/>
</dbReference>
<dbReference type="AlphaFoldDB" id="A0A8J7J6C2"/>
<name>A0A8J7J6C2_9BACT</name>
<evidence type="ECO:0000313" key="3">
    <source>
        <dbReference type="EMBL" id="MBJ6724301.1"/>
    </source>
</evidence>
<feature type="signal peptide" evidence="1">
    <location>
        <begin position="1"/>
        <end position="25"/>
    </location>
</feature>
<evidence type="ECO:0000256" key="1">
    <source>
        <dbReference type="SAM" id="SignalP"/>
    </source>
</evidence>
<keyword evidence="4" id="KW-1185">Reference proteome</keyword>
<keyword evidence="1" id="KW-0732">Signal</keyword>
<evidence type="ECO:0000259" key="2">
    <source>
        <dbReference type="Pfam" id="PF03781"/>
    </source>
</evidence>
<comment type="caution">
    <text evidence="3">The sequence shown here is derived from an EMBL/GenBank/DDBJ whole genome shotgun (WGS) entry which is preliminary data.</text>
</comment>
<dbReference type="RefSeq" id="WP_199383138.1">
    <property type="nucleotide sequence ID" value="NZ_JAEMHM010000004.1"/>
</dbReference>
<dbReference type="InterPro" id="IPR042095">
    <property type="entry name" value="SUMF_sf"/>
</dbReference>
<dbReference type="InterPro" id="IPR016187">
    <property type="entry name" value="CTDL_fold"/>
</dbReference>
<evidence type="ECO:0000313" key="4">
    <source>
        <dbReference type="Proteomes" id="UP000636888"/>
    </source>
</evidence>
<dbReference type="SUPFAM" id="SSF56436">
    <property type="entry name" value="C-type lectin-like"/>
    <property type="match status" value="1"/>
</dbReference>
<protein>
    <submittedName>
        <fullName evidence="3">SUMF1/EgtB/PvdO family nonheme iron enzyme</fullName>
    </submittedName>
</protein>
<organism evidence="3 4">
    <name type="scientific">Geomesophilobacter sediminis</name>
    <dbReference type="NCBI Taxonomy" id="2798584"/>
    <lineage>
        <taxon>Bacteria</taxon>
        <taxon>Pseudomonadati</taxon>
        <taxon>Thermodesulfobacteriota</taxon>
        <taxon>Desulfuromonadia</taxon>
        <taxon>Geobacterales</taxon>
        <taxon>Geobacteraceae</taxon>
        <taxon>Geomesophilobacter</taxon>
    </lineage>
</organism>
<dbReference type="GO" id="GO:0120147">
    <property type="term" value="F:formylglycine-generating oxidase activity"/>
    <property type="evidence" value="ECO:0007669"/>
    <property type="project" value="TreeGrafter"/>
</dbReference>
<reference evidence="3" key="1">
    <citation type="submission" date="2020-12" db="EMBL/GenBank/DDBJ databases">
        <title>Geomonas sp. Red875, isolated from river sediment.</title>
        <authorList>
            <person name="Xu Z."/>
            <person name="Zhang Z."/>
            <person name="Masuda Y."/>
            <person name="Itoh H."/>
            <person name="Senoo K."/>
        </authorList>
    </citation>
    <scope>NUCLEOTIDE SEQUENCE</scope>
    <source>
        <strain evidence="3">Red875</strain>
    </source>
</reference>
<dbReference type="PANTHER" id="PTHR23150">
    <property type="entry name" value="SULFATASE MODIFYING FACTOR 1, 2"/>
    <property type="match status" value="1"/>
</dbReference>
<proteinExistence type="predicted"/>